<organism evidence="1 2">
    <name type="scientific">Sphingobacterium thalpophilum</name>
    <dbReference type="NCBI Taxonomy" id="259"/>
    <lineage>
        <taxon>Bacteria</taxon>
        <taxon>Pseudomonadati</taxon>
        <taxon>Bacteroidota</taxon>
        <taxon>Sphingobacteriia</taxon>
        <taxon>Sphingobacteriales</taxon>
        <taxon>Sphingobacteriaceae</taxon>
        <taxon>Sphingobacterium</taxon>
    </lineage>
</organism>
<dbReference type="STRING" id="1123265.GCA_000686625_03405"/>
<accession>A0A4U9U9B3</accession>
<sequence length="61" mass="7040">MSASTERGSLMQKPTCFFYCSLHDMYRSHARISSVTPEKKIISGHHGMIKWLPLPQNHYFG</sequence>
<dbReference type="Proteomes" id="UP000308196">
    <property type="component" value="Chromosome"/>
</dbReference>
<reference evidence="1 2" key="1">
    <citation type="submission" date="2019-05" db="EMBL/GenBank/DDBJ databases">
        <authorList>
            <consortium name="Pathogen Informatics"/>
        </authorList>
    </citation>
    <scope>NUCLEOTIDE SEQUENCE [LARGE SCALE GENOMIC DNA]</scope>
    <source>
        <strain evidence="1 2">NCTC11429</strain>
    </source>
</reference>
<dbReference type="AlphaFoldDB" id="A0A4U9U9B3"/>
<gene>
    <name evidence="1" type="ORF">NCTC11429_00204</name>
</gene>
<evidence type="ECO:0000313" key="1">
    <source>
        <dbReference type="EMBL" id="VTR28459.1"/>
    </source>
</evidence>
<name>A0A4U9U9B3_9SPHI</name>
<evidence type="ECO:0000313" key="2">
    <source>
        <dbReference type="Proteomes" id="UP000308196"/>
    </source>
</evidence>
<dbReference type="EMBL" id="LR590484">
    <property type="protein sequence ID" value="VTR28459.1"/>
    <property type="molecule type" value="Genomic_DNA"/>
</dbReference>
<proteinExistence type="predicted"/>
<dbReference type="KEGG" id="stha:NCTC11429_00204"/>
<protein>
    <submittedName>
        <fullName evidence="1">Uncharacterized protein</fullName>
    </submittedName>
</protein>